<keyword evidence="1" id="KW-0812">Transmembrane</keyword>
<keyword evidence="1" id="KW-0472">Membrane</keyword>
<organism evidence="2 3">
    <name type="scientific">Enterococcus faecium EnGen0192</name>
    <dbReference type="NCBI Taxonomy" id="1157487"/>
    <lineage>
        <taxon>Bacteria</taxon>
        <taxon>Bacillati</taxon>
        <taxon>Bacillota</taxon>
        <taxon>Bacilli</taxon>
        <taxon>Lactobacillales</taxon>
        <taxon>Enterococcaceae</taxon>
        <taxon>Enterococcus</taxon>
    </lineage>
</organism>
<name>A0A829F554_ENTFC</name>
<dbReference type="EMBL" id="AITY01000062">
    <property type="protein sequence ID" value="EOM19204.1"/>
    <property type="molecule type" value="Genomic_DNA"/>
</dbReference>
<dbReference type="Proteomes" id="UP000013897">
    <property type="component" value="Unassembled WGS sequence"/>
</dbReference>
<feature type="transmembrane region" description="Helical" evidence="1">
    <location>
        <begin position="61"/>
        <end position="81"/>
    </location>
</feature>
<sequence>MSNVGYVNSTRKVLLTAVVCFIGVIVNYYLFRQAYLDWELYKLHTEVNHVNLAYFSQKASLYLLLCLIFGIVEIGQLLILYTRLKNRND</sequence>
<proteinExistence type="predicted"/>
<keyword evidence="1" id="KW-1133">Transmembrane helix</keyword>
<accession>A0A829F554</accession>
<dbReference type="AlphaFoldDB" id="A0A829F554"/>
<evidence type="ECO:0000256" key="1">
    <source>
        <dbReference type="SAM" id="Phobius"/>
    </source>
</evidence>
<evidence type="ECO:0000313" key="2">
    <source>
        <dbReference type="EMBL" id="EOM19204.1"/>
    </source>
</evidence>
<reference evidence="2 3" key="1">
    <citation type="submission" date="2013-02" db="EMBL/GenBank/DDBJ databases">
        <title>The Genome Sequence of Enterococcus faecium HM1072.</title>
        <authorList>
            <consortium name="The Broad Institute Genome Sequencing Platform"/>
            <consortium name="The Broad Institute Genome Sequencing Center for Infectious Disease"/>
            <person name="Earl A.M."/>
            <person name="Gilmore M.S."/>
            <person name="Lebreton F."/>
            <person name="Courvalin P."/>
            <person name="Walker B."/>
            <person name="Young S.K."/>
            <person name="Zeng Q."/>
            <person name="Gargeya S."/>
            <person name="Fitzgerald M."/>
            <person name="Haas B."/>
            <person name="Abouelleil A."/>
            <person name="Alvarado L."/>
            <person name="Arachchi H.M."/>
            <person name="Berlin A.M."/>
            <person name="Chapman S.B."/>
            <person name="Dewar J."/>
            <person name="Goldberg J."/>
            <person name="Griggs A."/>
            <person name="Gujja S."/>
            <person name="Hansen M."/>
            <person name="Howarth C."/>
            <person name="Imamovic A."/>
            <person name="Larimer J."/>
            <person name="McCowan C."/>
            <person name="Murphy C."/>
            <person name="Neiman D."/>
            <person name="Pearson M."/>
            <person name="Priest M."/>
            <person name="Roberts A."/>
            <person name="Saif S."/>
            <person name="Shea T."/>
            <person name="Sisk P."/>
            <person name="Sykes S."/>
            <person name="Wortman J."/>
            <person name="Nusbaum C."/>
            <person name="Birren B."/>
        </authorList>
    </citation>
    <scope>NUCLEOTIDE SEQUENCE [LARGE SCALE GENOMIC DNA]</scope>
    <source>
        <strain evidence="2 3">HM1072</strain>
    </source>
</reference>
<comment type="caution">
    <text evidence="2">The sequence shown here is derived from an EMBL/GenBank/DDBJ whole genome shotgun (WGS) entry which is preliminary data.</text>
</comment>
<feature type="transmembrane region" description="Helical" evidence="1">
    <location>
        <begin position="12"/>
        <end position="31"/>
    </location>
</feature>
<gene>
    <name evidence="2" type="ORF">SSM_02806</name>
</gene>
<protein>
    <submittedName>
        <fullName evidence="2">Uncharacterized protein</fullName>
    </submittedName>
</protein>
<evidence type="ECO:0000313" key="3">
    <source>
        <dbReference type="Proteomes" id="UP000013897"/>
    </source>
</evidence>